<reference evidence="1 2" key="1">
    <citation type="submission" date="2016-07" db="EMBL/GenBank/DDBJ databases">
        <title>Disparate Historic Effective Population Sizes Predicted by Modern Levels of Genome Diversity for the Scaled Quail (Callipepla squamata) and the Northern Bobwhite (Colinus virginianus): Inferences from First and Second Generation Draft Genome Assemblies for Sympatric New World Quail.</title>
        <authorList>
            <person name="Oldeschulte D.L."/>
            <person name="Halley Y.A."/>
            <person name="Bhattarai E.K."/>
            <person name="Brashear W.A."/>
            <person name="Hill J."/>
            <person name="Metz R.P."/>
            <person name="Johnson C.D."/>
            <person name="Rollins D."/>
            <person name="Peterson M.J."/>
            <person name="Bickhart D.M."/>
            <person name="Decker J.E."/>
            <person name="Seabury C.M."/>
        </authorList>
    </citation>
    <scope>NUCLEOTIDE SEQUENCE [LARGE SCALE GENOMIC DNA]</scope>
    <source>
        <strain evidence="1 2">Texas</strain>
        <tissue evidence="1">Leg muscle</tissue>
    </source>
</reference>
<evidence type="ECO:0000313" key="2">
    <source>
        <dbReference type="Proteomes" id="UP000198323"/>
    </source>
</evidence>
<dbReference type="GO" id="GO:1990923">
    <property type="term" value="C:PET complex"/>
    <property type="evidence" value="ECO:0007669"/>
    <property type="project" value="TreeGrafter"/>
</dbReference>
<dbReference type="Proteomes" id="UP000198323">
    <property type="component" value="Unassembled WGS sequence"/>
</dbReference>
<evidence type="ECO:0000313" key="1">
    <source>
        <dbReference type="EMBL" id="OXB61158.1"/>
    </source>
</evidence>
<dbReference type="GO" id="GO:0034587">
    <property type="term" value="P:piRNA processing"/>
    <property type="evidence" value="ECO:0007669"/>
    <property type="project" value="TreeGrafter"/>
</dbReference>
<name>A0A226N124_CALSU</name>
<dbReference type="InterPro" id="IPR052144">
    <property type="entry name" value="piRNA_biogenesis_EXD1"/>
</dbReference>
<comment type="caution">
    <text evidence="1">The sequence shown here is derived from an EMBL/GenBank/DDBJ whole genome shotgun (WGS) entry which is preliminary data.</text>
</comment>
<feature type="non-terminal residue" evidence="1">
    <location>
        <position position="1"/>
    </location>
</feature>
<accession>A0A226N124</accession>
<organism evidence="1 2">
    <name type="scientific">Callipepla squamata</name>
    <name type="common">Scaled quail</name>
    <dbReference type="NCBI Taxonomy" id="9009"/>
    <lineage>
        <taxon>Eukaryota</taxon>
        <taxon>Metazoa</taxon>
        <taxon>Chordata</taxon>
        <taxon>Craniata</taxon>
        <taxon>Vertebrata</taxon>
        <taxon>Euteleostomi</taxon>
        <taxon>Archelosauria</taxon>
        <taxon>Archosauria</taxon>
        <taxon>Dinosauria</taxon>
        <taxon>Saurischia</taxon>
        <taxon>Theropoda</taxon>
        <taxon>Coelurosauria</taxon>
        <taxon>Aves</taxon>
        <taxon>Neognathae</taxon>
        <taxon>Galloanserae</taxon>
        <taxon>Galliformes</taxon>
        <taxon>Odontophoridae</taxon>
        <taxon>Callipepla</taxon>
    </lineage>
</organism>
<sequence length="92" mass="9923">VVMALSAQWLEGALGKSVRLTLTCGAFQGVLQHVRPGCSLLLHTVKNLETGRSSPGVKMFFSQEIVSVELLDEPDSEKGTAVQSEYVEAFLS</sequence>
<protein>
    <submittedName>
        <fullName evidence="1">Uncharacterized protein</fullName>
    </submittedName>
</protein>
<proteinExistence type="predicted"/>
<dbReference type="PANTHER" id="PTHR46628">
    <property type="entry name" value="PIRNA BIOGENESIS PROTEIN EXD1"/>
    <property type="match status" value="1"/>
</dbReference>
<dbReference type="PANTHER" id="PTHR46628:SF1">
    <property type="entry name" value="PIRNA BIOGENESIS PROTEIN EXD1"/>
    <property type="match status" value="1"/>
</dbReference>
<dbReference type="EMBL" id="MCFN01000294">
    <property type="protein sequence ID" value="OXB61158.1"/>
    <property type="molecule type" value="Genomic_DNA"/>
</dbReference>
<dbReference type="OrthoDB" id="26838at2759"/>
<keyword evidence="2" id="KW-1185">Reference proteome</keyword>
<gene>
    <name evidence="1" type="ORF">ASZ78_008442</name>
</gene>
<dbReference type="STRING" id="9009.A0A226N124"/>
<dbReference type="AlphaFoldDB" id="A0A226N124"/>